<protein>
    <submittedName>
        <fullName evidence="1">UvrB/uvrC motif-containing protein isoform 2</fullName>
    </submittedName>
</protein>
<gene>
    <name evidence="1" type="ORF">F3Y22_tig00001674pilonHSYRG00046</name>
</gene>
<dbReference type="InterPro" id="IPR053189">
    <property type="entry name" value="Clp_protease_adapter_ClpF"/>
</dbReference>
<comment type="caution">
    <text evidence="1">The sequence shown here is derived from an EMBL/GenBank/DDBJ whole genome shotgun (WGS) entry which is preliminary data.</text>
</comment>
<name>A0A6A3CUY9_HIBSY</name>
<evidence type="ECO:0000313" key="1">
    <source>
        <dbReference type="EMBL" id="KAE8732926.1"/>
    </source>
</evidence>
<dbReference type="AlphaFoldDB" id="A0A6A3CUY9"/>
<reference evidence="1" key="1">
    <citation type="submission" date="2019-09" db="EMBL/GenBank/DDBJ databases">
        <title>Draft genome information of white flower Hibiscus syriacus.</title>
        <authorList>
            <person name="Kim Y.-M."/>
        </authorList>
    </citation>
    <scope>NUCLEOTIDE SEQUENCE [LARGE SCALE GENOMIC DNA]</scope>
    <source>
        <strain evidence="1">YM2019G1</strain>
    </source>
</reference>
<accession>A0A6A3CUY9</accession>
<sequence length="198" mass="22379">MAQALSIRSSLTNSGNTSVCGTEVVGRRHFEIIGKARMKSGIGKQFVCHVYAPSFYFKGNPKLLKNRGFGVKAVWPFKGGDQELGASSERSEAANEDILIFFFQLDLATQVQEYEIAQQLRNELNEFFTALYVLYYCHESYVEAEILKQQEEKRGSFLFYGMDAAGDFIPIKQLREKYNKPCHEISLDPEDDEGGGSF</sequence>
<organism evidence="1 2">
    <name type="scientific">Hibiscus syriacus</name>
    <name type="common">Rose of Sharon</name>
    <dbReference type="NCBI Taxonomy" id="106335"/>
    <lineage>
        <taxon>Eukaryota</taxon>
        <taxon>Viridiplantae</taxon>
        <taxon>Streptophyta</taxon>
        <taxon>Embryophyta</taxon>
        <taxon>Tracheophyta</taxon>
        <taxon>Spermatophyta</taxon>
        <taxon>Magnoliopsida</taxon>
        <taxon>eudicotyledons</taxon>
        <taxon>Gunneridae</taxon>
        <taxon>Pentapetalae</taxon>
        <taxon>rosids</taxon>
        <taxon>malvids</taxon>
        <taxon>Malvales</taxon>
        <taxon>Malvaceae</taxon>
        <taxon>Malvoideae</taxon>
        <taxon>Hibiscus</taxon>
    </lineage>
</organism>
<dbReference type="Proteomes" id="UP000436088">
    <property type="component" value="Unassembled WGS sequence"/>
</dbReference>
<keyword evidence="2" id="KW-1185">Reference proteome</keyword>
<dbReference type="PANTHER" id="PTHR48439:SF1">
    <property type="entry name" value="HEMIMETHYLATED DNA-BINDING DOMAIN-CONTAINING PROTEIN"/>
    <property type="match status" value="1"/>
</dbReference>
<proteinExistence type="predicted"/>
<dbReference type="EMBL" id="VEPZ02000129">
    <property type="protein sequence ID" value="KAE8732926.1"/>
    <property type="molecule type" value="Genomic_DNA"/>
</dbReference>
<evidence type="ECO:0000313" key="2">
    <source>
        <dbReference type="Proteomes" id="UP000436088"/>
    </source>
</evidence>
<dbReference type="PANTHER" id="PTHR48439">
    <property type="entry name" value="HEMIMETHYLATED DNA-BINDING DOMAIN-CONTAINING PROTEIN"/>
    <property type="match status" value="1"/>
</dbReference>